<evidence type="ECO:0000313" key="3">
    <source>
        <dbReference type="Proteomes" id="UP001595453"/>
    </source>
</evidence>
<keyword evidence="3" id="KW-1185">Reference proteome</keyword>
<gene>
    <name evidence="2" type="ORF">ACFOEE_14440</name>
</gene>
<keyword evidence="1" id="KW-0732">Signal</keyword>
<protein>
    <submittedName>
        <fullName evidence="2">Uncharacterized protein</fullName>
    </submittedName>
</protein>
<sequence>MFRKTSWQGALQPVTAALLCLLSAQGMANNQCSVNLQLVNYAPQSCYAEFNAQSCQDVCIGADPEFNQACFKALSLPCDVASDMAAQATGRQQRGSYTWYHVSDLLKYPALLTELHIFQAELYRTLYNDFVFVPGDGGFSPASDQLRRENFRLALITKLGTLTEPLRYAGLYRRYTLGVQLEQELQQQLAAMNGQIARFPYYSLAQKAALQDELKTLADQQIRYWTLLKKYSPTQITQSRVSHLNKRMSSFAAELAKLPSAQQNKILAKLAALAPYYDMQLSACGEQYCYQALSTTGFTAELDEKLVYFELLLGNLNNEVQALSNAYNENYQYIPPTLIKRPDFGGFVSGQMQQYQQKPSLHALTRLETAINVAFLLQGRTGQEVLAALQAQTVGEPIQALTSLASFEQQPVLLCQEFSRIAPQMQAIQLESFELAKQARELIDLIITTWDDSLLEQLTAIVNRLNLLAMQSNQIATVDQFSTDRTIAVNWNLSEHLGGRLATENQLIELEYLDYDGMFWTPNMSATIPELFPDIAELSTMTGTLLPKGVGNSAAVNNLQLVLQQSPYSACATGNKVINAVVKLTDHNGVTSRRVLTATLDQM</sequence>
<reference evidence="3" key="1">
    <citation type="journal article" date="2019" name="Int. J. Syst. Evol. Microbiol.">
        <title>The Global Catalogue of Microorganisms (GCM) 10K type strain sequencing project: providing services to taxonomists for standard genome sequencing and annotation.</title>
        <authorList>
            <consortium name="The Broad Institute Genomics Platform"/>
            <consortium name="The Broad Institute Genome Sequencing Center for Infectious Disease"/>
            <person name="Wu L."/>
            <person name="Ma J."/>
        </authorList>
    </citation>
    <scope>NUCLEOTIDE SEQUENCE [LARGE SCALE GENOMIC DNA]</scope>
    <source>
        <strain evidence="3">KCTC 42730</strain>
    </source>
</reference>
<dbReference type="Proteomes" id="UP001595453">
    <property type="component" value="Unassembled WGS sequence"/>
</dbReference>
<feature type="signal peptide" evidence="1">
    <location>
        <begin position="1"/>
        <end position="28"/>
    </location>
</feature>
<organism evidence="2 3">
    <name type="scientific">Pseudoalteromonas fenneropenaei</name>
    <dbReference type="NCBI Taxonomy" id="1737459"/>
    <lineage>
        <taxon>Bacteria</taxon>
        <taxon>Pseudomonadati</taxon>
        <taxon>Pseudomonadota</taxon>
        <taxon>Gammaproteobacteria</taxon>
        <taxon>Alteromonadales</taxon>
        <taxon>Pseudoalteromonadaceae</taxon>
        <taxon>Pseudoalteromonas</taxon>
    </lineage>
</organism>
<name>A0ABV7CM24_9GAMM</name>
<accession>A0ABV7CM24</accession>
<dbReference type="RefSeq" id="WP_377125631.1">
    <property type="nucleotide sequence ID" value="NZ_JBHRSD010000026.1"/>
</dbReference>
<comment type="caution">
    <text evidence="2">The sequence shown here is derived from an EMBL/GenBank/DDBJ whole genome shotgun (WGS) entry which is preliminary data.</text>
</comment>
<dbReference type="EMBL" id="JBHRSD010000026">
    <property type="protein sequence ID" value="MFC3033719.1"/>
    <property type="molecule type" value="Genomic_DNA"/>
</dbReference>
<evidence type="ECO:0000313" key="2">
    <source>
        <dbReference type="EMBL" id="MFC3033719.1"/>
    </source>
</evidence>
<feature type="chain" id="PRO_5045730349" evidence="1">
    <location>
        <begin position="29"/>
        <end position="603"/>
    </location>
</feature>
<evidence type="ECO:0000256" key="1">
    <source>
        <dbReference type="SAM" id="SignalP"/>
    </source>
</evidence>
<proteinExistence type="predicted"/>